<dbReference type="Proteomes" id="UP000269689">
    <property type="component" value="Unassembled WGS sequence"/>
</dbReference>
<comment type="caution">
    <text evidence="1">The sequence shown here is derived from an EMBL/GenBank/DDBJ whole genome shotgun (WGS) entry which is preliminary data.</text>
</comment>
<evidence type="ECO:0000313" key="2">
    <source>
        <dbReference type="Proteomes" id="UP000269689"/>
    </source>
</evidence>
<dbReference type="RefSeq" id="WP_123792454.1">
    <property type="nucleotide sequence ID" value="NZ_RKQK01000002.1"/>
</dbReference>
<dbReference type="OrthoDB" id="7873000at2"/>
<dbReference type="AlphaFoldDB" id="A0A3N4UB06"/>
<accession>A0A3N4UB06</accession>
<gene>
    <name evidence="1" type="ORF">EDD53_1381</name>
</gene>
<reference evidence="1 2" key="1">
    <citation type="submission" date="2018-11" db="EMBL/GenBank/DDBJ databases">
        <title>Genomic Encyclopedia of Type Strains, Phase IV (KMG-IV): sequencing the most valuable type-strain genomes for metagenomic binning, comparative biology and taxonomic classification.</title>
        <authorList>
            <person name="Goeker M."/>
        </authorList>
    </citation>
    <scope>NUCLEOTIDE SEQUENCE [LARGE SCALE GENOMIC DNA]</scope>
    <source>
        <strain evidence="1 2">DSM 104731</strain>
    </source>
</reference>
<sequence>MGLLLQRDEGDAPHQNIEGTLDLIDHAEEIAIKARQSKATNDDLFRMPWVHLGLRALRQRDESKEARVERLVSCDVVLFLWVLALIASQSGWRLADIGHYIPNSYEDLGKVWFQELNRFAKSMHTVEETQLGQLATYKAVAAFLVSGEPDGGPLEALSEELSAIVRGKKRLTNRVVERHTRYFTETLKCHWNDQPNKHTLAEDFGSILLVHGQILGLLQYARAVALSDIRQKYPSADIDAAFDAGLACWPKLAEWACI</sequence>
<name>A0A3N4UB06_9RHOB</name>
<dbReference type="EMBL" id="RKQK01000002">
    <property type="protein sequence ID" value="RPE66978.1"/>
    <property type="molecule type" value="Genomic_DNA"/>
</dbReference>
<keyword evidence="2" id="KW-1185">Reference proteome</keyword>
<evidence type="ECO:0000313" key="1">
    <source>
        <dbReference type="EMBL" id="RPE66978.1"/>
    </source>
</evidence>
<proteinExistence type="predicted"/>
<protein>
    <submittedName>
        <fullName evidence="1">Uncharacterized protein</fullName>
    </submittedName>
</protein>
<organism evidence="1 2">
    <name type="scientific">Pacificibacter maritimus</name>
    <dbReference type="NCBI Taxonomy" id="762213"/>
    <lineage>
        <taxon>Bacteria</taxon>
        <taxon>Pseudomonadati</taxon>
        <taxon>Pseudomonadota</taxon>
        <taxon>Alphaproteobacteria</taxon>
        <taxon>Rhodobacterales</taxon>
        <taxon>Roseobacteraceae</taxon>
        <taxon>Pacificibacter</taxon>
    </lineage>
</organism>